<keyword evidence="2" id="KW-1185">Reference proteome</keyword>
<name>A0A392TDR3_9FABA</name>
<evidence type="ECO:0000313" key="2">
    <source>
        <dbReference type="Proteomes" id="UP000265520"/>
    </source>
</evidence>
<comment type="caution">
    <text evidence="1">The sequence shown here is derived from an EMBL/GenBank/DDBJ whole genome shotgun (WGS) entry which is preliminary data.</text>
</comment>
<sequence>VGCRLFFSVDMIFLESAILAIISQTRSFSSG</sequence>
<proteinExistence type="predicted"/>
<feature type="non-terminal residue" evidence="1">
    <location>
        <position position="1"/>
    </location>
</feature>
<evidence type="ECO:0000313" key="1">
    <source>
        <dbReference type="EMBL" id="MCI59259.1"/>
    </source>
</evidence>
<accession>A0A392TDR3</accession>
<dbReference type="AlphaFoldDB" id="A0A392TDR3"/>
<organism evidence="1 2">
    <name type="scientific">Trifolium medium</name>
    <dbReference type="NCBI Taxonomy" id="97028"/>
    <lineage>
        <taxon>Eukaryota</taxon>
        <taxon>Viridiplantae</taxon>
        <taxon>Streptophyta</taxon>
        <taxon>Embryophyta</taxon>
        <taxon>Tracheophyta</taxon>
        <taxon>Spermatophyta</taxon>
        <taxon>Magnoliopsida</taxon>
        <taxon>eudicotyledons</taxon>
        <taxon>Gunneridae</taxon>
        <taxon>Pentapetalae</taxon>
        <taxon>rosids</taxon>
        <taxon>fabids</taxon>
        <taxon>Fabales</taxon>
        <taxon>Fabaceae</taxon>
        <taxon>Papilionoideae</taxon>
        <taxon>50 kb inversion clade</taxon>
        <taxon>NPAAA clade</taxon>
        <taxon>Hologalegina</taxon>
        <taxon>IRL clade</taxon>
        <taxon>Trifolieae</taxon>
        <taxon>Trifolium</taxon>
    </lineage>
</organism>
<reference evidence="1 2" key="1">
    <citation type="journal article" date="2018" name="Front. Plant Sci.">
        <title>Red Clover (Trifolium pratense) and Zigzag Clover (T. medium) - A Picture of Genomic Similarities and Differences.</title>
        <authorList>
            <person name="Dluhosova J."/>
            <person name="Istvanek J."/>
            <person name="Nedelnik J."/>
            <person name="Repkova J."/>
        </authorList>
    </citation>
    <scope>NUCLEOTIDE SEQUENCE [LARGE SCALE GENOMIC DNA]</scope>
    <source>
        <strain evidence="2">cv. 10/8</strain>
        <tissue evidence="1">Leaf</tissue>
    </source>
</reference>
<dbReference type="Proteomes" id="UP000265520">
    <property type="component" value="Unassembled WGS sequence"/>
</dbReference>
<protein>
    <submittedName>
        <fullName evidence="1">Uncharacterized protein</fullName>
    </submittedName>
</protein>
<dbReference type="EMBL" id="LXQA010560065">
    <property type="protein sequence ID" value="MCI59259.1"/>
    <property type="molecule type" value="Genomic_DNA"/>
</dbReference>